<gene>
    <name evidence="1" type="ORF">SLEP1_g45882</name>
</gene>
<organism evidence="1 2">
    <name type="scientific">Rubroshorea leprosula</name>
    <dbReference type="NCBI Taxonomy" id="152421"/>
    <lineage>
        <taxon>Eukaryota</taxon>
        <taxon>Viridiplantae</taxon>
        <taxon>Streptophyta</taxon>
        <taxon>Embryophyta</taxon>
        <taxon>Tracheophyta</taxon>
        <taxon>Spermatophyta</taxon>
        <taxon>Magnoliopsida</taxon>
        <taxon>eudicotyledons</taxon>
        <taxon>Gunneridae</taxon>
        <taxon>Pentapetalae</taxon>
        <taxon>rosids</taxon>
        <taxon>malvids</taxon>
        <taxon>Malvales</taxon>
        <taxon>Dipterocarpaceae</taxon>
        <taxon>Rubroshorea</taxon>
    </lineage>
</organism>
<dbReference type="EMBL" id="BPVZ01000125">
    <property type="protein sequence ID" value="GKV37919.1"/>
    <property type="molecule type" value="Genomic_DNA"/>
</dbReference>
<accession>A0AAV5LLA0</accession>
<reference evidence="1 2" key="1">
    <citation type="journal article" date="2021" name="Commun. Biol.">
        <title>The genome of Shorea leprosula (Dipterocarpaceae) highlights the ecological relevance of drought in aseasonal tropical rainforests.</title>
        <authorList>
            <person name="Ng K.K.S."/>
            <person name="Kobayashi M.J."/>
            <person name="Fawcett J.A."/>
            <person name="Hatakeyama M."/>
            <person name="Paape T."/>
            <person name="Ng C.H."/>
            <person name="Ang C.C."/>
            <person name="Tnah L.H."/>
            <person name="Lee C.T."/>
            <person name="Nishiyama T."/>
            <person name="Sese J."/>
            <person name="O'Brien M.J."/>
            <person name="Copetti D."/>
            <person name="Mohd Noor M.I."/>
            <person name="Ong R.C."/>
            <person name="Putra M."/>
            <person name="Sireger I.Z."/>
            <person name="Indrioko S."/>
            <person name="Kosugi Y."/>
            <person name="Izuno A."/>
            <person name="Isagi Y."/>
            <person name="Lee S.L."/>
            <person name="Shimizu K.K."/>
        </authorList>
    </citation>
    <scope>NUCLEOTIDE SEQUENCE [LARGE SCALE GENOMIC DNA]</scope>
    <source>
        <strain evidence="1">214</strain>
    </source>
</reference>
<comment type="caution">
    <text evidence="1">The sequence shown here is derived from an EMBL/GenBank/DDBJ whole genome shotgun (WGS) entry which is preliminary data.</text>
</comment>
<evidence type="ECO:0000313" key="2">
    <source>
        <dbReference type="Proteomes" id="UP001054252"/>
    </source>
</evidence>
<proteinExistence type="predicted"/>
<sequence>MLRKVESLRLFSSLTLGAVNNILPNPFLHQFFSSGCFLDSTFLKKKKNYGVPMMAWNL</sequence>
<dbReference type="AlphaFoldDB" id="A0AAV5LLA0"/>
<protein>
    <submittedName>
        <fullName evidence="1">Uncharacterized protein</fullName>
    </submittedName>
</protein>
<name>A0AAV5LLA0_9ROSI</name>
<keyword evidence="2" id="KW-1185">Reference proteome</keyword>
<dbReference type="Proteomes" id="UP001054252">
    <property type="component" value="Unassembled WGS sequence"/>
</dbReference>
<evidence type="ECO:0000313" key="1">
    <source>
        <dbReference type="EMBL" id="GKV37919.1"/>
    </source>
</evidence>